<sequence length="154" mass="17858">MVYVHANVDTNIDNRKDNCDNRNTNSHSVDRKDNFGNTNTNLHSVNRKDNCDNREDGDMNLYYREDNCNNREETQFRTLHYSCHNQQIINSFTGNNIDNRVINLSGANFPKKMDGAELMRVFFNAPMSMPTSSKNAIMDRQEGSTQPAIRYNNR</sequence>
<dbReference type="Bgee" id="WBGene00008067">
    <property type="expression patterns" value="Expressed in embryo and 1 other cell type or tissue"/>
</dbReference>
<dbReference type="UCSC" id="C43D7.4">
    <property type="organism name" value="c. elegans"/>
</dbReference>
<reference evidence="2 3" key="1">
    <citation type="journal article" date="1998" name="Science">
        <title>Genome sequence of the nematode C. elegans: a platform for investigating biology.</title>
        <authorList>
            <consortium name="The C. elegans sequencing consortium"/>
            <person name="Sulson J.E."/>
            <person name="Waterston R."/>
        </authorList>
    </citation>
    <scope>NUCLEOTIDE SEQUENCE [LARGE SCALE GENOMIC DNA]</scope>
    <source>
        <strain evidence="2 3">Bristol N2</strain>
    </source>
</reference>
<organism evidence="2 3">
    <name type="scientific">Caenorhabditis elegans</name>
    <dbReference type="NCBI Taxonomy" id="6239"/>
    <lineage>
        <taxon>Eukaryota</taxon>
        <taxon>Metazoa</taxon>
        <taxon>Ecdysozoa</taxon>
        <taxon>Nematoda</taxon>
        <taxon>Chromadorea</taxon>
        <taxon>Rhabditida</taxon>
        <taxon>Rhabditina</taxon>
        <taxon>Rhabditomorpha</taxon>
        <taxon>Rhabditoidea</taxon>
        <taxon>Rhabditidae</taxon>
        <taxon>Peloderinae</taxon>
        <taxon>Caenorhabditis</taxon>
    </lineage>
</organism>
<name>Q9XVC1_CAEEL</name>
<evidence type="ECO:0000313" key="3">
    <source>
        <dbReference type="Proteomes" id="UP000001940"/>
    </source>
</evidence>
<dbReference type="PaxDb" id="6239-C43D7.4"/>
<dbReference type="HOGENOM" id="CLU_1723981_0_0_1"/>
<dbReference type="AlphaFoldDB" id="Q9XVC1"/>
<dbReference type="WormBase" id="C43D7.4">
    <property type="protein sequence ID" value="CE18548"/>
    <property type="gene ID" value="WBGene00008067"/>
</dbReference>
<feature type="compositionally biased region" description="Polar residues" evidence="1">
    <location>
        <begin position="143"/>
        <end position="154"/>
    </location>
</feature>
<accession>Q9XVC1</accession>
<dbReference type="KEGG" id="cel:CELE_C43D7.4"/>
<dbReference type="PIR" id="T19903">
    <property type="entry name" value="T19903"/>
</dbReference>
<dbReference type="AGR" id="WB:WBGene00008067"/>
<dbReference type="Proteomes" id="UP000001940">
    <property type="component" value="Chromosome V"/>
</dbReference>
<dbReference type="GeneID" id="183409"/>
<dbReference type="InParanoid" id="Q9XVC1"/>
<evidence type="ECO:0000313" key="4">
    <source>
        <dbReference type="WormBase" id="C43D7.4"/>
    </source>
</evidence>
<proteinExistence type="predicted"/>
<feature type="region of interest" description="Disordered" evidence="1">
    <location>
        <begin position="15"/>
        <end position="48"/>
    </location>
</feature>
<protein>
    <submittedName>
        <fullName evidence="2">GATA zinc finger domain-containing protein 14-like</fullName>
    </submittedName>
</protein>
<feature type="region of interest" description="Disordered" evidence="1">
    <location>
        <begin position="133"/>
        <end position="154"/>
    </location>
</feature>
<dbReference type="EMBL" id="BX284605">
    <property type="protein sequence ID" value="CAB03959.1"/>
    <property type="molecule type" value="Genomic_DNA"/>
</dbReference>
<dbReference type="RefSeq" id="NP_507765.1">
    <property type="nucleotide sequence ID" value="NM_075364.1"/>
</dbReference>
<dbReference type="STRING" id="6239.C43D7.4.1"/>
<gene>
    <name evidence="2 4" type="ORF">C43D7.4</name>
    <name evidence="2" type="ORF">CELE_C43D7.4</name>
</gene>
<evidence type="ECO:0000256" key="1">
    <source>
        <dbReference type="SAM" id="MobiDB-lite"/>
    </source>
</evidence>
<dbReference type="CTD" id="183409"/>
<evidence type="ECO:0000313" key="2">
    <source>
        <dbReference type="EMBL" id="CAB03959.1"/>
    </source>
</evidence>
<keyword evidence="3" id="KW-1185">Reference proteome</keyword>
<feature type="compositionally biased region" description="Polar residues" evidence="1">
    <location>
        <begin position="35"/>
        <end position="44"/>
    </location>
</feature>